<evidence type="ECO:0000313" key="1">
    <source>
        <dbReference type="EMBL" id="KAJ8653130.1"/>
    </source>
</evidence>
<dbReference type="GeneID" id="83218580"/>
<comment type="caution">
    <text evidence="1">The sequence shown here is derived from an EMBL/GenBank/DDBJ whole genome shotgun (WGS) entry which is preliminary data.</text>
</comment>
<dbReference type="RefSeq" id="XP_058338044.1">
    <property type="nucleotide sequence ID" value="XM_058491149.1"/>
</dbReference>
<accession>A0AAD7UVA4</accession>
<dbReference type="AlphaFoldDB" id="A0AAD7UVA4"/>
<dbReference type="EMBL" id="JARTCD010000084">
    <property type="protein sequence ID" value="KAJ8653130.1"/>
    <property type="molecule type" value="Genomic_DNA"/>
</dbReference>
<dbReference type="Proteomes" id="UP001234581">
    <property type="component" value="Unassembled WGS sequence"/>
</dbReference>
<protein>
    <submittedName>
        <fullName evidence="1">Uncharacterized protein</fullName>
    </submittedName>
</protein>
<proteinExistence type="predicted"/>
<name>A0AAD7UVA4_9FUNG</name>
<evidence type="ECO:0000313" key="2">
    <source>
        <dbReference type="Proteomes" id="UP001234581"/>
    </source>
</evidence>
<organism evidence="1 2">
    <name type="scientific">Lichtheimia ornata</name>
    <dbReference type="NCBI Taxonomy" id="688661"/>
    <lineage>
        <taxon>Eukaryota</taxon>
        <taxon>Fungi</taxon>
        <taxon>Fungi incertae sedis</taxon>
        <taxon>Mucoromycota</taxon>
        <taxon>Mucoromycotina</taxon>
        <taxon>Mucoromycetes</taxon>
        <taxon>Mucorales</taxon>
        <taxon>Lichtheimiaceae</taxon>
        <taxon>Lichtheimia</taxon>
    </lineage>
</organism>
<reference evidence="1 2" key="1">
    <citation type="submission" date="2023-03" db="EMBL/GenBank/DDBJ databases">
        <title>Genome sequence of Lichtheimia ornata CBS 291.66.</title>
        <authorList>
            <person name="Mohabir J.T."/>
            <person name="Shea T.P."/>
            <person name="Kurbessoian T."/>
            <person name="Berby B."/>
            <person name="Fontaine J."/>
            <person name="Livny J."/>
            <person name="Gnirke A."/>
            <person name="Stajich J.E."/>
            <person name="Cuomo C.A."/>
        </authorList>
    </citation>
    <scope>NUCLEOTIDE SEQUENCE [LARGE SCALE GENOMIC DNA]</scope>
    <source>
        <strain evidence="1">CBS 291.66</strain>
    </source>
</reference>
<gene>
    <name evidence="1" type="ORF">O0I10_011179</name>
</gene>
<sequence>MEFQPNLLERLNLRLGPVDEDFRYRRHHPGISRQTLAFVSASRNSTRTPQARRISAEMASRNYYRETGRPLLIDELGRAWRASDFSPDVYDTLHIGQLFREHGY</sequence>
<keyword evidence="2" id="KW-1185">Reference proteome</keyword>